<dbReference type="RefSeq" id="WP_004900911.1">
    <property type="nucleotide sequence ID" value="NZ_BBTI01000020.1"/>
</dbReference>
<comment type="caution">
    <text evidence="13">The sequence shown here is derived from an EMBL/GenBank/DDBJ whole genome shotgun (WGS) entry which is preliminary data.</text>
</comment>
<dbReference type="InterPro" id="IPR052029">
    <property type="entry name" value="PpiD_chaperone"/>
</dbReference>
<keyword evidence="3" id="KW-0997">Cell inner membrane</keyword>
<keyword evidence="14" id="KW-1185">Reference proteome</keyword>
<evidence type="ECO:0000256" key="8">
    <source>
        <dbReference type="ARBA" id="ARBA00038408"/>
    </source>
</evidence>
<evidence type="ECO:0000256" key="7">
    <source>
        <dbReference type="ARBA" id="ARBA00023186"/>
    </source>
</evidence>
<dbReference type="PANTHER" id="PTHR47529:SF1">
    <property type="entry name" value="PERIPLASMIC CHAPERONE PPID"/>
    <property type="match status" value="1"/>
</dbReference>
<name>V2UQN3_9GAMM</name>
<feature type="domain" description="PpiC" evidence="12">
    <location>
        <begin position="264"/>
        <end position="363"/>
    </location>
</feature>
<dbReference type="EMBL" id="AYEU01000006">
    <property type="protein sequence ID" value="ESK50965.1"/>
    <property type="molecule type" value="Genomic_DNA"/>
</dbReference>
<dbReference type="AlphaFoldDB" id="V2UQN3"/>
<accession>V2UQN3</accession>
<dbReference type="InterPro" id="IPR027304">
    <property type="entry name" value="Trigger_fact/SurA_dom_sf"/>
</dbReference>
<dbReference type="SUPFAM" id="SSF54534">
    <property type="entry name" value="FKBP-like"/>
    <property type="match status" value="1"/>
</dbReference>
<dbReference type="SUPFAM" id="SSF109998">
    <property type="entry name" value="Triger factor/SurA peptide-binding domain-like"/>
    <property type="match status" value="1"/>
</dbReference>
<keyword evidence="5" id="KW-1133">Transmembrane helix</keyword>
<evidence type="ECO:0000256" key="9">
    <source>
        <dbReference type="ARBA" id="ARBA00040743"/>
    </source>
</evidence>
<dbReference type="Pfam" id="PF13624">
    <property type="entry name" value="SurA_N_3"/>
    <property type="match status" value="1"/>
</dbReference>
<keyword evidence="11" id="KW-0697">Rotamase</keyword>
<evidence type="ECO:0000256" key="4">
    <source>
        <dbReference type="ARBA" id="ARBA00022692"/>
    </source>
</evidence>
<evidence type="ECO:0000256" key="2">
    <source>
        <dbReference type="ARBA" id="ARBA00022475"/>
    </source>
</evidence>
<dbReference type="PANTHER" id="PTHR47529">
    <property type="entry name" value="PEPTIDYL-PROLYL CIS-TRANS ISOMERASE D"/>
    <property type="match status" value="1"/>
</dbReference>
<protein>
    <recommendedName>
        <fullName evidence="9">Periplasmic chaperone PpiD</fullName>
    </recommendedName>
    <alternativeName>
        <fullName evidence="10">Periplasmic folding chaperone</fullName>
    </alternativeName>
</protein>
<reference evidence="13 14" key="1">
    <citation type="submission" date="2013-10" db="EMBL/GenBank/DDBJ databases">
        <title>The Genome Sequence of Acinetobacter brisouii CIP 110357.</title>
        <authorList>
            <consortium name="The Broad Institute Genomics Platform"/>
            <consortium name="The Broad Institute Genome Sequencing Center for Infectious Disease"/>
            <person name="Cerqueira G."/>
            <person name="Feldgarden M."/>
            <person name="Courvalin P."/>
            <person name="Grillot-Courvalin C."/>
            <person name="Clermont D."/>
            <person name="Rocha E."/>
            <person name="Yoon E.-J."/>
            <person name="Nemec A."/>
            <person name="Young S.K."/>
            <person name="Zeng Q."/>
            <person name="Gargeya S."/>
            <person name="Fitzgerald M."/>
            <person name="Abouelleil A."/>
            <person name="Alvarado L."/>
            <person name="Berlin A.M."/>
            <person name="Chapman S.B."/>
            <person name="Gainer-Dewar J."/>
            <person name="Goldberg J."/>
            <person name="Gnerre S."/>
            <person name="Griggs A."/>
            <person name="Gujja S."/>
            <person name="Hansen M."/>
            <person name="Howarth C."/>
            <person name="Imamovic A."/>
            <person name="Ireland A."/>
            <person name="Larimer J."/>
            <person name="McCowan C."/>
            <person name="Murphy C."/>
            <person name="Pearson M."/>
            <person name="Poon T.W."/>
            <person name="Priest M."/>
            <person name="Roberts A."/>
            <person name="Saif S."/>
            <person name="Shea T."/>
            <person name="Sykes S."/>
            <person name="Wortman J."/>
            <person name="Nusbaum C."/>
            <person name="Birren B."/>
        </authorList>
    </citation>
    <scope>NUCLEOTIDE SEQUENCE [LARGE SCALE GENOMIC DNA]</scope>
    <source>
        <strain evidence="13 14">CIP 110357</strain>
    </source>
</reference>
<keyword evidence="11" id="KW-0413">Isomerase</keyword>
<dbReference type="GO" id="GO:0003755">
    <property type="term" value="F:peptidyl-prolyl cis-trans isomerase activity"/>
    <property type="evidence" value="ECO:0007669"/>
    <property type="project" value="UniProtKB-KW"/>
</dbReference>
<comment type="subcellular location">
    <subcellularLocation>
        <location evidence="1">Cell inner membrane</location>
        <topology evidence="1">Single-pass type II membrane protein</topology>
        <orientation evidence="1">Periplasmic side</orientation>
    </subcellularLocation>
</comment>
<dbReference type="Pfam" id="PF13616">
    <property type="entry name" value="Rotamase_3"/>
    <property type="match status" value="1"/>
</dbReference>
<dbReference type="PROSITE" id="PS50198">
    <property type="entry name" value="PPIC_PPIASE_2"/>
    <property type="match status" value="1"/>
</dbReference>
<evidence type="ECO:0000256" key="5">
    <source>
        <dbReference type="ARBA" id="ARBA00022989"/>
    </source>
</evidence>
<comment type="similarity">
    <text evidence="8">Belongs to the PpiD chaperone family.</text>
</comment>
<dbReference type="Gene3D" id="1.10.4030.10">
    <property type="entry name" value="Porin chaperone SurA, peptide-binding domain"/>
    <property type="match status" value="1"/>
</dbReference>
<dbReference type="Proteomes" id="UP000018418">
    <property type="component" value="Unassembled WGS sequence"/>
</dbReference>
<evidence type="ECO:0000256" key="10">
    <source>
        <dbReference type="ARBA" id="ARBA00042775"/>
    </source>
</evidence>
<dbReference type="HOGENOM" id="CLU_023843_1_1_6"/>
<evidence type="ECO:0000256" key="3">
    <source>
        <dbReference type="ARBA" id="ARBA00022519"/>
    </source>
</evidence>
<dbReference type="GO" id="GO:0005886">
    <property type="term" value="C:plasma membrane"/>
    <property type="evidence" value="ECO:0007669"/>
    <property type="project" value="UniProtKB-SubCell"/>
</dbReference>
<keyword evidence="7" id="KW-0143">Chaperone</keyword>
<dbReference type="PATRIC" id="fig|1341683.3.peg.1450"/>
<evidence type="ECO:0000313" key="14">
    <source>
        <dbReference type="Proteomes" id="UP000018418"/>
    </source>
</evidence>
<proteinExistence type="inferred from homology"/>
<evidence type="ECO:0000256" key="6">
    <source>
        <dbReference type="ARBA" id="ARBA00023136"/>
    </source>
</evidence>
<dbReference type="STRING" id="396323.VH98_10270"/>
<dbReference type="OrthoDB" id="9812372at2"/>
<dbReference type="InterPro" id="IPR000297">
    <property type="entry name" value="PPIase_PpiC"/>
</dbReference>
<dbReference type="Gene3D" id="3.10.50.40">
    <property type="match status" value="1"/>
</dbReference>
<dbReference type="InterPro" id="IPR046357">
    <property type="entry name" value="PPIase_dom_sf"/>
</dbReference>
<sequence length="623" mass="68190">MESFRKLIKGWLGIALLVLFLTPLALVGIEGYFSGSKKTDVAKTVNGQDITNKDLDDLVKAYQQQYLQYVQGDASLLNMDAIRNNALDTLIARQLLLQQAQKMGLNLSDAQFVAMLSQVPEFQVNGKFSDQAFGNYLRSSGMTKEMLIANLRKDQALKMLSGTISNYTLLDKNDIQRLAAIQTEQREIYLASVKLDEYKKGLTASSQEIADYYNKHKSSFKQNASVDVDYVVLTPAMMNTSTAAPTDAEIQQAYSKYVATQKKNVAKDVRHILISHDNRGDAAALKLANDIEAKIKAGMSFADAAKQYSEDPTSKDKGGLLDGYKAGTLGSKEFDGAVATLADNQVSQPVKTTFGYHIIEVKTPNAKIASLEAVKLQLVADIEKSKKANAFSDAVNKLNDTVISNDALDVVTQQIKTAKVQSAKAVTVWTKDPYLSDTTVKTKLFNDDVKNGDRNASSSIQLANGSVVWVKVRNYHAAGTQSLAQATAAIRAKVLDQKAEAVAKQRLAAAFNGFKTQPAAQVVAQSSSIKFEKAGIFPRQGLKKEVSNIAFTLPAPKQGMWSVGTTTLPNEMIVIAVSKVVPMDAKAISAEQMQQLQNWYQQSRSEQELADYVEYLKSKAKIK</sequence>
<evidence type="ECO:0000313" key="13">
    <source>
        <dbReference type="EMBL" id="ESK50965.1"/>
    </source>
</evidence>
<evidence type="ECO:0000256" key="1">
    <source>
        <dbReference type="ARBA" id="ARBA00004382"/>
    </source>
</evidence>
<evidence type="ECO:0000259" key="12">
    <source>
        <dbReference type="PROSITE" id="PS50198"/>
    </source>
</evidence>
<gene>
    <name evidence="13" type="ORF">P255_01465</name>
</gene>
<organism evidence="13 14">
    <name type="scientific">Acinetobacter brisouii CIP 110357</name>
    <dbReference type="NCBI Taxonomy" id="1341683"/>
    <lineage>
        <taxon>Bacteria</taxon>
        <taxon>Pseudomonadati</taxon>
        <taxon>Pseudomonadota</taxon>
        <taxon>Gammaproteobacteria</taxon>
        <taxon>Moraxellales</taxon>
        <taxon>Moraxellaceae</taxon>
        <taxon>Acinetobacter</taxon>
    </lineage>
</organism>
<keyword evidence="4" id="KW-0812">Transmembrane</keyword>
<keyword evidence="2" id="KW-1003">Cell membrane</keyword>
<keyword evidence="6" id="KW-0472">Membrane</keyword>
<evidence type="ECO:0000256" key="11">
    <source>
        <dbReference type="PROSITE-ProRule" id="PRU00278"/>
    </source>
</evidence>